<evidence type="ECO:0000313" key="2">
    <source>
        <dbReference type="EMBL" id="RFU63391.1"/>
    </source>
</evidence>
<sequence length="129" mass="14880">MIQRFIELGEGYSDIYELIEIGKANGGRVARLLALHTTMYEKKLTSLLVVLHPTDPGNFQPLYMCREGIPNPNFTPNKRFELFRELALQLGKDIIELNVKPSTAFSEKELYFQYLTGILRMNRYLPPLS</sequence>
<evidence type="ECO:0000259" key="1">
    <source>
        <dbReference type="Pfam" id="PF23648"/>
    </source>
</evidence>
<proteinExistence type="predicted"/>
<reference evidence="2 3" key="1">
    <citation type="submission" date="2018-08" db="EMBL/GenBank/DDBJ databases">
        <title>Bacillus chawlae sp. nov., Bacillus glennii sp. nov., and Bacillus saganii sp. nov. Isolated from the Vehicle Assembly Building at Kennedy Space Center where the Viking Spacecraft were Assembled.</title>
        <authorList>
            <person name="Seuylemezian A."/>
            <person name="Vaishampayan P."/>
        </authorList>
    </citation>
    <scope>NUCLEOTIDE SEQUENCE [LARGE SCALE GENOMIC DNA]</scope>
    <source>
        <strain evidence="2 3">V44-8</strain>
    </source>
</reference>
<dbReference type="RefSeq" id="WP_117322758.1">
    <property type="nucleotide sequence ID" value="NZ_QVTD01000006.1"/>
</dbReference>
<dbReference type="EMBL" id="QVTD01000006">
    <property type="protein sequence ID" value="RFU63391.1"/>
    <property type="molecule type" value="Genomic_DNA"/>
</dbReference>
<name>A0A372LCS8_9BACI</name>
<dbReference type="AlphaFoldDB" id="A0A372LCS8"/>
<accession>A0A372LCS8</accession>
<keyword evidence="3" id="KW-1185">Reference proteome</keyword>
<comment type="caution">
    <text evidence="2">The sequence shown here is derived from an EMBL/GenBank/DDBJ whole genome shotgun (WGS) entry which is preliminary data.</text>
</comment>
<dbReference type="Proteomes" id="UP000262939">
    <property type="component" value="Unassembled WGS sequence"/>
</dbReference>
<feature type="domain" description="DUF7147" evidence="1">
    <location>
        <begin position="1"/>
        <end position="125"/>
    </location>
</feature>
<protein>
    <submittedName>
        <fullName evidence="2">Methylthioribose kinase</fullName>
    </submittedName>
</protein>
<dbReference type="InterPro" id="IPR055571">
    <property type="entry name" value="DUF7147"/>
</dbReference>
<dbReference type="OrthoDB" id="2427086at2"/>
<dbReference type="GO" id="GO:0016301">
    <property type="term" value="F:kinase activity"/>
    <property type="evidence" value="ECO:0007669"/>
    <property type="project" value="UniProtKB-KW"/>
</dbReference>
<evidence type="ECO:0000313" key="3">
    <source>
        <dbReference type="Proteomes" id="UP000262939"/>
    </source>
</evidence>
<keyword evidence="2" id="KW-0808">Transferase</keyword>
<organism evidence="2 3">
    <name type="scientific">Peribacillus glennii</name>
    <dbReference type="NCBI Taxonomy" id="2303991"/>
    <lineage>
        <taxon>Bacteria</taxon>
        <taxon>Bacillati</taxon>
        <taxon>Bacillota</taxon>
        <taxon>Bacilli</taxon>
        <taxon>Bacillales</taxon>
        <taxon>Bacillaceae</taxon>
        <taxon>Peribacillus</taxon>
    </lineage>
</organism>
<dbReference type="Pfam" id="PF23648">
    <property type="entry name" value="DUF7147"/>
    <property type="match status" value="1"/>
</dbReference>
<gene>
    <name evidence="2" type="ORF">D0466_11660</name>
</gene>
<keyword evidence="2" id="KW-0418">Kinase</keyword>